<dbReference type="RefSeq" id="WP_248476435.1">
    <property type="nucleotide sequence ID" value="NZ_JALPRF010000001.1"/>
</dbReference>
<dbReference type="EMBL" id="JALPRF010000001">
    <property type="protein sequence ID" value="MCK8491825.1"/>
    <property type="molecule type" value="Genomic_DNA"/>
</dbReference>
<sequence>MKKQLLYFIMLGATTSMTACQQEHDIQPDSSLAGEVAGNYRTNYFLDPSCVAVPTNKMPSAELRAESDSAVTLIYTKSYPDKEVRQIEHVRLTREADAVQLRLADSSIGSLQTDRVFTDNGMEKQGKILRISIQPDNGNAVYFAGYKK</sequence>
<dbReference type="Proteomes" id="UP001202180">
    <property type="component" value="Unassembled WGS sequence"/>
</dbReference>
<reference evidence="1 2" key="1">
    <citation type="submission" date="2022-04" db="EMBL/GenBank/DDBJ databases">
        <title>Spirosoma sp. strain RP8 genome sequencing and assembly.</title>
        <authorList>
            <person name="Jung Y."/>
        </authorList>
    </citation>
    <scope>NUCLEOTIDE SEQUENCE [LARGE SCALE GENOMIC DNA]</scope>
    <source>
        <strain evidence="1 2">RP8</strain>
    </source>
</reference>
<dbReference type="PROSITE" id="PS51257">
    <property type="entry name" value="PROKAR_LIPOPROTEIN"/>
    <property type="match status" value="1"/>
</dbReference>
<evidence type="ECO:0000313" key="2">
    <source>
        <dbReference type="Proteomes" id="UP001202180"/>
    </source>
</evidence>
<accession>A0ABT0HJQ5</accession>
<proteinExistence type="predicted"/>
<protein>
    <recommendedName>
        <fullName evidence="3">Lipoprotein</fullName>
    </recommendedName>
</protein>
<organism evidence="1 2">
    <name type="scientific">Spirosoma liriopis</name>
    <dbReference type="NCBI Taxonomy" id="2937440"/>
    <lineage>
        <taxon>Bacteria</taxon>
        <taxon>Pseudomonadati</taxon>
        <taxon>Bacteroidota</taxon>
        <taxon>Cytophagia</taxon>
        <taxon>Cytophagales</taxon>
        <taxon>Cytophagaceae</taxon>
        <taxon>Spirosoma</taxon>
    </lineage>
</organism>
<evidence type="ECO:0000313" key="1">
    <source>
        <dbReference type="EMBL" id="MCK8491825.1"/>
    </source>
</evidence>
<evidence type="ECO:0008006" key="3">
    <source>
        <dbReference type="Google" id="ProtNLM"/>
    </source>
</evidence>
<keyword evidence="2" id="KW-1185">Reference proteome</keyword>
<name>A0ABT0HJQ5_9BACT</name>
<gene>
    <name evidence="1" type="ORF">M0L20_08175</name>
</gene>
<comment type="caution">
    <text evidence="1">The sequence shown here is derived from an EMBL/GenBank/DDBJ whole genome shotgun (WGS) entry which is preliminary data.</text>
</comment>